<evidence type="ECO:0000256" key="2">
    <source>
        <dbReference type="PIRNR" id="PIRNR002070"/>
    </source>
</evidence>
<dbReference type="Proteomes" id="UP000567795">
    <property type="component" value="Unassembled WGS sequence"/>
</dbReference>
<dbReference type="PIRSF" id="PIRSF002070">
    <property type="entry name" value="SSB"/>
    <property type="match status" value="1"/>
</dbReference>
<evidence type="ECO:0000313" key="3">
    <source>
        <dbReference type="EMBL" id="NYI08331.1"/>
    </source>
</evidence>
<reference evidence="3 4" key="1">
    <citation type="submission" date="2020-07" db="EMBL/GenBank/DDBJ databases">
        <title>Sequencing the genomes of 1000 actinobacteria strains.</title>
        <authorList>
            <person name="Klenk H.-P."/>
        </authorList>
    </citation>
    <scope>NUCLEOTIDE SEQUENCE [LARGE SCALE GENOMIC DNA]</scope>
    <source>
        <strain evidence="3 4">DSM 42178</strain>
    </source>
</reference>
<dbReference type="AlphaFoldDB" id="A0A853ACQ6"/>
<keyword evidence="4" id="KW-1185">Reference proteome</keyword>
<comment type="caution">
    <text evidence="3">The sequence shown here is derived from an EMBL/GenBank/DDBJ whole genome shotgun (WGS) entry which is preliminary data.</text>
</comment>
<evidence type="ECO:0000256" key="1">
    <source>
        <dbReference type="ARBA" id="ARBA00023125"/>
    </source>
</evidence>
<dbReference type="SUPFAM" id="SSF50249">
    <property type="entry name" value="Nucleic acid-binding proteins"/>
    <property type="match status" value="1"/>
</dbReference>
<gene>
    <name evidence="3" type="ORF">FHU37_005360</name>
</gene>
<protein>
    <recommendedName>
        <fullName evidence="2">Single-stranded DNA-binding protein</fullName>
    </recommendedName>
</protein>
<dbReference type="CDD" id="cd04496">
    <property type="entry name" value="SSB_OBF"/>
    <property type="match status" value="1"/>
</dbReference>
<dbReference type="InterPro" id="IPR011344">
    <property type="entry name" value="ssDNA-bd"/>
</dbReference>
<accession>A0A853ACQ6</accession>
<dbReference type="GO" id="GO:0003697">
    <property type="term" value="F:single-stranded DNA binding"/>
    <property type="evidence" value="ECO:0007669"/>
    <property type="project" value="InterPro"/>
</dbReference>
<organism evidence="3 4">
    <name type="scientific">Allostreptomyces psammosilenae</name>
    <dbReference type="NCBI Taxonomy" id="1892865"/>
    <lineage>
        <taxon>Bacteria</taxon>
        <taxon>Bacillati</taxon>
        <taxon>Actinomycetota</taxon>
        <taxon>Actinomycetes</taxon>
        <taxon>Kitasatosporales</taxon>
        <taxon>Streptomycetaceae</taxon>
        <taxon>Allostreptomyces</taxon>
    </lineage>
</organism>
<proteinExistence type="predicted"/>
<dbReference type="EMBL" id="JACBZD010000002">
    <property type="protein sequence ID" value="NYI08331.1"/>
    <property type="molecule type" value="Genomic_DNA"/>
</dbReference>
<evidence type="ECO:0000313" key="4">
    <source>
        <dbReference type="Proteomes" id="UP000567795"/>
    </source>
</evidence>
<name>A0A853ACQ6_9ACTN</name>
<keyword evidence="1 2" id="KW-0238">DNA-binding</keyword>
<sequence>MATPPKSFVVPSGASMVTFRLASTPRKYDKEKGGWKDCPSSFYTVVAWKMLGENIAGSVSVGDPLMVMGRLRVREWEGDKQRHTVAEIEAISVGHDLSRGTSAFRRVVRPHADPLPPDTVTLTRTR</sequence>
<dbReference type="InterPro" id="IPR012340">
    <property type="entry name" value="NA-bd_OB-fold"/>
</dbReference>
<dbReference type="Gene3D" id="2.40.50.140">
    <property type="entry name" value="Nucleic acid-binding proteins"/>
    <property type="match status" value="1"/>
</dbReference>
<dbReference type="PROSITE" id="PS50935">
    <property type="entry name" value="SSB"/>
    <property type="match status" value="1"/>
</dbReference>
<dbReference type="Pfam" id="PF00436">
    <property type="entry name" value="SSB"/>
    <property type="match status" value="1"/>
</dbReference>
<dbReference type="GO" id="GO:0006260">
    <property type="term" value="P:DNA replication"/>
    <property type="evidence" value="ECO:0007669"/>
    <property type="project" value="InterPro"/>
</dbReference>
<dbReference type="InterPro" id="IPR000424">
    <property type="entry name" value="Primosome_PriB/ssb"/>
</dbReference>